<dbReference type="GO" id="GO:0006508">
    <property type="term" value="P:proteolysis"/>
    <property type="evidence" value="ECO:0007669"/>
    <property type="project" value="UniProtKB-KW"/>
</dbReference>
<dbReference type="InterPro" id="IPR038765">
    <property type="entry name" value="Papain-like_cys_pep_sf"/>
</dbReference>
<proteinExistence type="inferred from homology"/>
<dbReference type="EMBL" id="CP034413">
    <property type="protein sequence ID" value="QCI58698.1"/>
    <property type="molecule type" value="Genomic_DNA"/>
</dbReference>
<comment type="similarity">
    <text evidence="1">Belongs to the peptidase C40 family.</text>
</comment>
<reference evidence="7" key="1">
    <citation type="submission" date="2018-12" db="EMBL/GenBank/DDBJ databases">
        <title>Dusodibacter welbiota gen. nov., sp. nov., isolated from human faeces and emended description of the Oscillibacter genus.</title>
        <authorList>
            <person name="Le Roy T."/>
            <person name="Van der Smissen P."/>
            <person name="Delzenne N."/>
            <person name="Muccioli G."/>
            <person name="Collet J.F."/>
            <person name="Cani P.D."/>
        </authorList>
    </citation>
    <scope>NUCLEOTIDE SEQUENCE [LARGE SCALE GENOMIC DNA]</scope>
    <source>
        <strain evidence="7">J115</strain>
    </source>
</reference>
<evidence type="ECO:0000256" key="3">
    <source>
        <dbReference type="ARBA" id="ARBA00022801"/>
    </source>
</evidence>
<protein>
    <submittedName>
        <fullName evidence="6">C40 family peptidase</fullName>
    </submittedName>
</protein>
<dbReference type="RefSeq" id="WP_136890961.1">
    <property type="nucleotide sequence ID" value="NZ_CP034413.3"/>
</dbReference>
<keyword evidence="7" id="KW-1185">Reference proteome</keyword>
<evidence type="ECO:0000256" key="2">
    <source>
        <dbReference type="ARBA" id="ARBA00022670"/>
    </source>
</evidence>
<feature type="domain" description="NlpC/P60" evidence="5">
    <location>
        <begin position="1"/>
        <end position="126"/>
    </location>
</feature>
<keyword evidence="2" id="KW-0645">Protease</keyword>
<organism evidence="6 7">
    <name type="scientific">Dysosmobacter welbionis</name>
    <dbReference type="NCBI Taxonomy" id="2093857"/>
    <lineage>
        <taxon>Bacteria</taxon>
        <taxon>Bacillati</taxon>
        <taxon>Bacillota</taxon>
        <taxon>Clostridia</taxon>
        <taxon>Eubacteriales</taxon>
        <taxon>Oscillospiraceae</taxon>
        <taxon>Dysosmobacter</taxon>
    </lineage>
</organism>
<dbReference type="Pfam" id="PF00877">
    <property type="entry name" value="NLPC_P60"/>
    <property type="match status" value="1"/>
</dbReference>
<dbReference type="SUPFAM" id="SSF54001">
    <property type="entry name" value="Cysteine proteinases"/>
    <property type="match status" value="1"/>
</dbReference>
<dbReference type="Proteomes" id="UP000298642">
    <property type="component" value="Chromosome"/>
</dbReference>
<sequence>MEVTAAGSSTTGTVRSFGLDCSGFVDWVFYNQSGGSYVIGHGGGATMQHEYCTAIAWSDAQPGDLVFYPGDSHVGIVCGFDGNGNVLIIHCASGYNNVVITGKSGFTSIARPTYYQELLKSEPPSSTGGPYRGYYG</sequence>
<evidence type="ECO:0000313" key="7">
    <source>
        <dbReference type="Proteomes" id="UP000298642"/>
    </source>
</evidence>
<name>A0A4D7AMJ9_9FIRM</name>
<dbReference type="KEGG" id="obj:EIO64_05230"/>
<evidence type="ECO:0000256" key="4">
    <source>
        <dbReference type="ARBA" id="ARBA00022807"/>
    </source>
</evidence>
<evidence type="ECO:0000256" key="1">
    <source>
        <dbReference type="ARBA" id="ARBA00007074"/>
    </source>
</evidence>
<evidence type="ECO:0000313" key="6">
    <source>
        <dbReference type="EMBL" id="QCI58698.1"/>
    </source>
</evidence>
<gene>
    <name evidence="6" type="ORF">EIO64_05230</name>
</gene>
<keyword evidence="3" id="KW-0378">Hydrolase</keyword>
<dbReference type="Gene3D" id="3.90.1720.10">
    <property type="entry name" value="endopeptidase domain like (from Nostoc punctiforme)"/>
    <property type="match status" value="1"/>
</dbReference>
<accession>A0A4D7AMJ9</accession>
<keyword evidence="4" id="KW-0788">Thiol protease</keyword>
<evidence type="ECO:0000259" key="5">
    <source>
        <dbReference type="PROSITE" id="PS51935"/>
    </source>
</evidence>
<dbReference type="GO" id="GO:0008234">
    <property type="term" value="F:cysteine-type peptidase activity"/>
    <property type="evidence" value="ECO:0007669"/>
    <property type="project" value="UniProtKB-KW"/>
</dbReference>
<dbReference type="PROSITE" id="PS51935">
    <property type="entry name" value="NLPC_P60"/>
    <property type="match status" value="1"/>
</dbReference>
<dbReference type="AlphaFoldDB" id="A0A4D7AMJ9"/>
<dbReference type="InterPro" id="IPR000064">
    <property type="entry name" value="NLP_P60_dom"/>
</dbReference>